<name>A0A699VIX9_TANCI</name>
<dbReference type="EMBL" id="BKCJ011456527">
    <property type="protein sequence ID" value="GFD35267.1"/>
    <property type="molecule type" value="Genomic_DNA"/>
</dbReference>
<gene>
    <name evidence="1" type="ORF">Tci_907236</name>
</gene>
<proteinExistence type="predicted"/>
<organism evidence="1">
    <name type="scientific">Tanacetum cinerariifolium</name>
    <name type="common">Dalmatian daisy</name>
    <name type="synonym">Chrysanthemum cinerariifolium</name>
    <dbReference type="NCBI Taxonomy" id="118510"/>
    <lineage>
        <taxon>Eukaryota</taxon>
        <taxon>Viridiplantae</taxon>
        <taxon>Streptophyta</taxon>
        <taxon>Embryophyta</taxon>
        <taxon>Tracheophyta</taxon>
        <taxon>Spermatophyta</taxon>
        <taxon>Magnoliopsida</taxon>
        <taxon>eudicotyledons</taxon>
        <taxon>Gunneridae</taxon>
        <taxon>Pentapetalae</taxon>
        <taxon>asterids</taxon>
        <taxon>campanulids</taxon>
        <taxon>Asterales</taxon>
        <taxon>Asteraceae</taxon>
        <taxon>Asteroideae</taxon>
        <taxon>Anthemideae</taxon>
        <taxon>Anthemidinae</taxon>
        <taxon>Tanacetum</taxon>
    </lineage>
</organism>
<dbReference type="AlphaFoldDB" id="A0A699VIX9"/>
<accession>A0A699VIX9</accession>
<feature type="non-terminal residue" evidence="1">
    <location>
        <position position="1"/>
    </location>
</feature>
<feature type="non-terminal residue" evidence="1">
    <location>
        <position position="94"/>
    </location>
</feature>
<protein>
    <submittedName>
        <fullName evidence="1">Uncharacterized protein</fullName>
    </submittedName>
</protein>
<comment type="caution">
    <text evidence="1">The sequence shown here is derived from an EMBL/GenBank/DDBJ whole genome shotgun (WGS) entry which is preliminary data.</text>
</comment>
<evidence type="ECO:0000313" key="1">
    <source>
        <dbReference type="EMBL" id="GFD35267.1"/>
    </source>
</evidence>
<reference evidence="1" key="1">
    <citation type="journal article" date="2019" name="Sci. Rep.">
        <title>Draft genome of Tanacetum cinerariifolium, the natural source of mosquito coil.</title>
        <authorList>
            <person name="Yamashiro T."/>
            <person name="Shiraishi A."/>
            <person name="Satake H."/>
            <person name="Nakayama K."/>
        </authorList>
    </citation>
    <scope>NUCLEOTIDE SEQUENCE</scope>
</reference>
<sequence>PLGPCALVAGRRHGTGVWGADPVHDVYPAGAQHRSDDCCMAASCGSGGSGSGERRRRRGGRGYRGSIGCPVLGLGLVVDAVGAVDHRTLCQGRH</sequence>